<dbReference type="Pfam" id="PF04101">
    <property type="entry name" value="Glyco_tran_28_C"/>
    <property type="match status" value="1"/>
</dbReference>
<comment type="caution">
    <text evidence="14">The sequence shown here is derived from an EMBL/GenBank/DDBJ whole genome shotgun (WGS) entry which is preliminary data.</text>
</comment>
<evidence type="ECO:0000256" key="2">
    <source>
        <dbReference type="ARBA" id="ARBA00006962"/>
    </source>
</evidence>
<organism evidence="14 15">
    <name type="scientific">Mucor saturninus</name>
    <dbReference type="NCBI Taxonomy" id="64648"/>
    <lineage>
        <taxon>Eukaryota</taxon>
        <taxon>Fungi</taxon>
        <taxon>Fungi incertae sedis</taxon>
        <taxon>Mucoromycota</taxon>
        <taxon>Mucoromycotina</taxon>
        <taxon>Mucoromycetes</taxon>
        <taxon>Mucorales</taxon>
        <taxon>Mucorineae</taxon>
        <taxon>Mucoraceae</taxon>
        <taxon>Mucor</taxon>
    </lineage>
</organism>
<keyword evidence="8 12" id="KW-0256">Endoplasmic reticulum</keyword>
<evidence type="ECO:0000256" key="10">
    <source>
        <dbReference type="ARBA" id="ARBA00032061"/>
    </source>
</evidence>
<evidence type="ECO:0000256" key="3">
    <source>
        <dbReference type="ARBA" id="ARBA00011198"/>
    </source>
</evidence>
<dbReference type="InterPro" id="IPR007235">
    <property type="entry name" value="Glyco_trans_28_C"/>
</dbReference>
<keyword evidence="15" id="KW-1185">Reference proteome</keyword>
<comment type="subcellular location">
    <subcellularLocation>
        <location evidence="1 12">Endoplasmic reticulum</location>
    </subcellularLocation>
</comment>
<comment type="catalytic activity">
    <reaction evidence="11">
        <text>an N-acetyl-alpha-D-glucosaminyl-diphospho-di-trans,poly-cis-dolichol + UDP-N-acetyl-alpha-D-glucosamine = an N,N'-diacetylchitobiosyl-diphospho-di-trans,poly-cis-dolichol + UDP + H(+)</text>
        <dbReference type="Rhea" id="RHEA:23380"/>
        <dbReference type="Rhea" id="RHEA-COMP:19507"/>
        <dbReference type="Rhea" id="RHEA-COMP:19510"/>
        <dbReference type="ChEBI" id="CHEBI:15378"/>
        <dbReference type="ChEBI" id="CHEBI:57269"/>
        <dbReference type="ChEBI" id="CHEBI:57705"/>
        <dbReference type="ChEBI" id="CHEBI:58223"/>
        <dbReference type="ChEBI" id="CHEBI:58427"/>
        <dbReference type="EC" id="2.4.1.141"/>
    </reaction>
</comment>
<dbReference type="Gene3D" id="3.40.50.2000">
    <property type="entry name" value="Glycogen Phosphorylase B"/>
    <property type="match status" value="1"/>
</dbReference>
<evidence type="ECO:0000313" key="15">
    <source>
        <dbReference type="Proteomes" id="UP000603453"/>
    </source>
</evidence>
<keyword evidence="6 12" id="KW-0328">Glycosyltransferase</keyword>
<comment type="function">
    <text evidence="9 12">Involved in protein N-glycosylation. Essential for the second step of the dolichol-linked oligosaccharide pathway.</text>
</comment>
<dbReference type="AlphaFoldDB" id="A0A8H7R995"/>
<dbReference type="EC" id="2.4.1.141" evidence="4 12"/>
<evidence type="ECO:0000259" key="13">
    <source>
        <dbReference type="Pfam" id="PF04101"/>
    </source>
</evidence>
<dbReference type="PANTHER" id="PTHR12867">
    <property type="entry name" value="GLYCOSYL TRANSFERASE-RELATED"/>
    <property type="match status" value="1"/>
</dbReference>
<reference evidence="14" key="1">
    <citation type="submission" date="2020-12" db="EMBL/GenBank/DDBJ databases">
        <title>Metabolic potential, ecology and presence of endohyphal bacteria is reflected in genomic diversity of Mucoromycotina.</title>
        <authorList>
            <person name="Muszewska A."/>
            <person name="Okrasinska A."/>
            <person name="Steczkiewicz K."/>
            <person name="Drgas O."/>
            <person name="Orlowska M."/>
            <person name="Perlinska-Lenart U."/>
            <person name="Aleksandrzak-Piekarczyk T."/>
            <person name="Szatraj K."/>
            <person name="Zielenkiewicz U."/>
            <person name="Pilsyk S."/>
            <person name="Malc E."/>
            <person name="Mieczkowski P."/>
            <person name="Kruszewska J.S."/>
            <person name="Biernat P."/>
            <person name="Pawlowska J."/>
        </authorList>
    </citation>
    <scope>NUCLEOTIDE SEQUENCE</scope>
    <source>
        <strain evidence="14">WA0000017839</strain>
    </source>
</reference>
<proteinExistence type="inferred from homology"/>
<sequence length="166" mass="18447">MSLFITVGSTGFDNLISQVTSQEFLTSLVRFGITKVRVQYGTSNDIYVKNIQAYDGPRIDITGYRYKASVTEDMEEADIIISHAGSGTILQALRLNKKLIVVVNKALMDNHQNQIAQAMESRNYAVCSDIGDLLSTVQRVQKTSFELFPVAKPEIFAAIVDEQMGF</sequence>
<evidence type="ECO:0000256" key="7">
    <source>
        <dbReference type="ARBA" id="ARBA00022679"/>
    </source>
</evidence>
<evidence type="ECO:0000256" key="8">
    <source>
        <dbReference type="ARBA" id="ARBA00022824"/>
    </source>
</evidence>
<comment type="subunit">
    <text evidence="3 12">Heterodimer with ALG14 to form a functional enzyme.</text>
</comment>
<evidence type="ECO:0000256" key="12">
    <source>
        <dbReference type="RuleBase" id="RU362128"/>
    </source>
</evidence>
<keyword evidence="7 12" id="KW-0808">Transferase</keyword>
<dbReference type="GO" id="GO:0005783">
    <property type="term" value="C:endoplasmic reticulum"/>
    <property type="evidence" value="ECO:0007669"/>
    <property type="project" value="UniProtKB-SubCell"/>
</dbReference>
<evidence type="ECO:0000256" key="11">
    <source>
        <dbReference type="ARBA" id="ARBA00048184"/>
    </source>
</evidence>
<accession>A0A8H7R995</accession>
<protein>
    <recommendedName>
        <fullName evidence="5 12">UDP-N-acetylglucosamine transferase subunit ALG13</fullName>
        <ecNumber evidence="4 12">2.4.1.141</ecNumber>
    </recommendedName>
    <alternativeName>
        <fullName evidence="10 12">Asparagine-linked glycosylation protein 13</fullName>
    </alternativeName>
</protein>
<dbReference type="GO" id="GO:0004577">
    <property type="term" value="F:N-acetylglucosaminyldiphosphodolichol N-acetylglucosaminyltransferase activity"/>
    <property type="evidence" value="ECO:0007669"/>
    <property type="project" value="UniProtKB-EC"/>
</dbReference>
<comment type="similarity">
    <text evidence="2 12">Belongs to the glycosyltransferase 28 family.</text>
</comment>
<dbReference type="InterPro" id="IPR039042">
    <property type="entry name" value="Alg13-like"/>
</dbReference>
<evidence type="ECO:0000256" key="5">
    <source>
        <dbReference type="ARBA" id="ARBA00017468"/>
    </source>
</evidence>
<dbReference type="EMBL" id="JAEPRD010000027">
    <property type="protein sequence ID" value="KAG2206951.1"/>
    <property type="molecule type" value="Genomic_DNA"/>
</dbReference>
<gene>
    <name evidence="12" type="primary">ALG13</name>
    <name evidence="14" type="ORF">INT47_008420</name>
</gene>
<evidence type="ECO:0000256" key="4">
    <source>
        <dbReference type="ARBA" id="ARBA00012614"/>
    </source>
</evidence>
<dbReference type="PANTHER" id="PTHR12867:SF6">
    <property type="entry name" value="N-ACETYLGLUCOSAMINYLDIPHOSPHODOLICHOL N-ACETYLGLUCOSAMINYLTRANSFERASE"/>
    <property type="match status" value="1"/>
</dbReference>
<name>A0A8H7R995_9FUNG</name>
<evidence type="ECO:0000256" key="9">
    <source>
        <dbReference type="ARBA" id="ARBA00024804"/>
    </source>
</evidence>
<feature type="domain" description="Glycosyl transferase family 28 C-terminal" evidence="13">
    <location>
        <begin position="3"/>
        <end position="152"/>
    </location>
</feature>
<dbReference type="Proteomes" id="UP000603453">
    <property type="component" value="Unassembled WGS sequence"/>
</dbReference>
<evidence type="ECO:0000256" key="6">
    <source>
        <dbReference type="ARBA" id="ARBA00022676"/>
    </source>
</evidence>
<dbReference type="GO" id="GO:0006488">
    <property type="term" value="P:dolichol-linked oligosaccharide biosynthetic process"/>
    <property type="evidence" value="ECO:0007669"/>
    <property type="project" value="InterPro"/>
</dbReference>
<dbReference type="OrthoDB" id="20273at2759"/>
<dbReference type="SUPFAM" id="SSF53756">
    <property type="entry name" value="UDP-Glycosyltransferase/glycogen phosphorylase"/>
    <property type="match status" value="1"/>
</dbReference>
<evidence type="ECO:0000313" key="14">
    <source>
        <dbReference type="EMBL" id="KAG2206951.1"/>
    </source>
</evidence>
<evidence type="ECO:0000256" key="1">
    <source>
        <dbReference type="ARBA" id="ARBA00004240"/>
    </source>
</evidence>